<name>A0A3N4LAN5_9PEZI</name>
<proteinExistence type="predicted"/>
<evidence type="ECO:0000313" key="2">
    <source>
        <dbReference type="EMBL" id="RPB18798.1"/>
    </source>
</evidence>
<feature type="non-terminal residue" evidence="2">
    <location>
        <position position="1"/>
    </location>
</feature>
<sequence length="170" mass="19157">NIISSTSIAKKVTQCLEELFPEPPPPSRGRTRTTSTSGPAPKKTKPQIIITLTAKSVSAPKAITICEILKRRIAERGLYWYQYCALEEVLEEVKPKQEKTPSRLLQQSHSARSLKRQVESKPTVDEEDPFGPLSPPPKRAQDEPPVKRVMPVLTIYLSTQRIDDYKELHG</sequence>
<dbReference type="Proteomes" id="UP000267821">
    <property type="component" value="Unassembled WGS sequence"/>
</dbReference>
<dbReference type="InParanoid" id="A0A3N4LAN5"/>
<gene>
    <name evidence="2" type="ORF">L211DRAFT_766612</name>
</gene>
<feature type="region of interest" description="Disordered" evidence="1">
    <location>
        <begin position="93"/>
        <end position="146"/>
    </location>
</feature>
<evidence type="ECO:0008006" key="4">
    <source>
        <dbReference type="Google" id="ProtNLM"/>
    </source>
</evidence>
<keyword evidence="3" id="KW-1185">Reference proteome</keyword>
<dbReference type="AlphaFoldDB" id="A0A3N4LAN5"/>
<reference evidence="2 3" key="1">
    <citation type="journal article" date="2018" name="Nat. Ecol. Evol.">
        <title>Pezizomycetes genomes reveal the molecular basis of ectomycorrhizal truffle lifestyle.</title>
        <authorList>
            <person name="Murat C."/>
            <person name="Payen T."/>
            <person name="Noel B."/>
            <person name="Kuo A."/>
            <person name="Morin E."/>
            <person name="Chen J."/>
            <person name="Kohler A."/>
            <person name="Krizsan K."/>
            <person name="Balestrini R."/>
            <person name="Da Silva C."/>
            <person name="Montanini B."/>
            <person name="Hainaut M."/>
            <person name="Levati E."/>
            <person name="Barry K.W."/>
            <person name="Belfiori B."/>
            <person name="Cichocki N."/>
            <person name="Clum A."/>
            <person name="Dockter R.B."/>
            <person name="Fauchery L."/>
            <person name="Guy J."/>
            <person name="Iotti M."/>
            <person name="Le Tacon F."/>
            <person name="Lindquist E.A."/>
            <person name="Lipzen A."/>
            <person name="Malagnac F."/>
            <person name="Mello A."/>
            <person name="Molinier V."/>
            <person name="Miyauchi S."/>
            <person name="Poulain J."/>
            <person name="Riccioni C."/>
            <person name="Rubini A."/>
            <person name="Sitrit Y."/>
            <person name="Splivallo R."/>
            <person name="Traeger S."/>
            <person name="Wang M."/>
            <person name="Zifcakova L."/>
            <person name="Wipf D."/>
            <person name="Zambonelli A."/>
            <person name="Paolocci F."/>
            <person name="Nowrousian M."/>
            <person name="Ottonello S."/>
            <person name="Baldrian P."/>
            <person name="Spatafora J.W."/>
            <person name="Henrissat B."/>
            <person name="Nagy L.G."/>
            <person name="Aury J.M."/>
            <person name="Wincker P."/>
            <person name="Grigoriev I.V."/>
            <person name="Bonfante P."/>
            <person name="Martin F.M."/>
        </authorList>
    </citation>
    <scope>NUCLEOTIDE SEQUENCE [LARGE SCALE GENOMIC DNA]</scope>
    <source>
        <strain evidence="2 3">ATCC MYA-4762</strain>
    </source>
</reference>
<accession>A0A3N4LAN5</accession>
<feature type="non-terminal residue" evidence="2">
    <location>
        <position position="170"/>
    </location>
</feature>
<evidence type="ECO:0000313" key="3">
    <source>
        <dbReference type="Proteomes" id="UP000267821"/>
    </source>
</evidence>
<dbReference type="OrthoDB" id="424402at2759"/>
<dbReference type="EMBL" id="ML121609">
    <property type="protein sequence ID" value="RPB18798.1"/>
    <property type="molecule type" value="Genomic_DNA"/>
</dbReference>
<evidence type="ECO:0000256" key="1">
    <source>
        <dbReference type="SAM" id="MobiDB-lite"/>
    </source>
</evidence>
<organism evidence="2 3">
    <name type="scientific">Terfezia boudieri ATCC MYA-4762</name>
    <dbReference type="NCBI Taxonomy" id="1051890"/>
    <lineage>
        <taxon>Eukaryota</taxon>
        <taxon>Fungi</taxon>
        <taxon>Dikarya</taxon>
        <taxon>Ascomycota</taxon>
        <taxon>Pezizomycotina</taxon>
        <taxon>Pezizomycetes</taxon>
        <taxon>Pezizales</taxon>
        <taxon>Pezizaceae</taxon>
        <taxon>Terfezia</taxon>
    </lineage>
</organism>
<feature type="region of interest" description="Disordered" evidence="1">
    <location>
        <begin position="19"/>
        <end position="46"/>
    </location>
</feature>
<protein>
    <recommendedName>
        <fullName evidence="4">DNA/RNA-binding protein Alba-like domain-containing protein</fullName>
    </recommendedName>
</protein>